<dbReference type="EMBL" id="PVTE01000007">
    <property type="protein sequence ID" value="PRY40113.1"/>
    <property type="molecule type" value="Genomic_DNA"/>
</dbReference>
<dbReference type="GO" id="GO:0016036">
    <property type="term" value="P:cellular response to phosphate starvation"/>
    <property type="evidence" value="ECO:0007669"/>
    <property type="project" value="TreeGrafter"/>
</dbReference>
<dbReference type="Proteomes" id="UP000238375">
    <property type="component" value="Unassembled WGS sequence"/>
</dbReference>
<evidence type="ECO:0000256" key="4">
    <source>
        <dbReference type="ARBA" id="ARBA00022679"/>
    </source>
</evidence>
<dbReference type="PRINTS" id="PR00344">
    <property type="entry name" value="BCTRLSENSOR"/>
</dbReference>
<keyword evidence="7" id="KW-0472">Membrane</keyword>
<evidence type="ECO:0000256" key="2">
    <source>
        <dbReference type="ARBA" id="ARBA00012438"/>
    </source>
</evidence>
<dbReference type="PROSITE" id="PS50109">
    <property type="entry name" value="HIS_KIN"/>
    <property type="match status" value="1"/>
</dbReference>
<gene>
    <name evidence="9" type="ORF">CLV58_107207</name>
</gene>
<dbReference type="Gene3D" id="3.30.565.10">
    <property type="entry name" value="Histidine kinase-like ATPase, C-terminal domain"/>
    <property type="match status" value="1"/>
</dbReference>
<dbReference type="InterPro" id="IPR005467">
    <property type="entry name" value="His_kinase_dom"/>
</dbReference>
<feature type="domain" description="Histidine kinase" evidence="8">
    <location>
        <begin position="82"/>
        <end position="294"/>
    </location>
</feature>
<dbReference type="PANTHER" id="PTHR45453:SF1">
    <property type="entry name" value="PHOSPHATE REGULON SENSOR PROTEIN PHOR"/>
    <property type="match status" value="1"/>
</dbReference>
<dbReference type="SUPFAM" id="SSF55874">
    <property type="entry name" value="ATPase domain of HSP90 chaperone/DNA topoisomerase II/histidine kinase"/>
    <property type="match status" value="1"/>
</dbReference>
<dbReference type="InterPro" id="IPR003661">
    <property type="entry name" value="HisK_dim/P_dom"/>
</dbReference>
<dbReference type="InterPro" id="IPR036890">
    <property type="entry name" value="HATPase_C_sf"/>
</dbReference>
<dbReference type="InterPro" id="IPR004358">
    <property type="entry name" value="Sig_transdc_His_kin-like_C"/>
</dbReference>
<evidence type="ECO:0000259" key="8">
    <source>
        <dbReference type="PROSITE" id="PS50109"/>
    </source>
</evidence>
<dbReference type="AlphaFoldDB" id="A0A2T0T3A4"/>
<dbReference type="PANTHER" id="PTHR45453">
    <property type="entry name" value="PHOSPHATE REGULON SENSOR PROTEIN PHOR"/>
    <property type="match status" value="1"/>
</dbReference>
<dbReference type="GO" id="GO:0000155">
    <property type="term" value="F:phosphorelay sensor kinase activity"/>
    <property type="evidence" value="ECO:0007669"/>
    <property type="project" value="InterPro"/>
</dbReference>
<dbReference type="CDD" id="cd00082">
    <property type="entry name" value="HisKA"/>
    <property type="match status" value="1"/>
</dbReference>
<comment type="caution">
    <text evidence="9">The sequence shown here is derived from an EMBL/GenBank/DDBJ whole genome shotgun (WGS) entry which is preliminary data.</text>
</comment>
<dbReference type="CDD" id="cd00075">
    <property type="entry name" value="HATPase"/>
    <property type="match status" value="1"/>
</dbReference>
<keyword evidence="10" id="KW-1185">Reference proteome</keyword>
<proteinExistence type="predicted"/>
<evidence type="ECO:0000256" key="3">
    <source>
        <dbReference type="ARBA" id="ARBA00022553"/>
    </source>
</evidence>
<evidence type="ECO:0000313" key="9">
    <source>
        <dbReference type="EMBL" id="PRY40113.1"/>
    </source>
</evidence>
<dbReference type="Pfam" id="PF02518">
    <property type="entry name" value="HATPase_c"/>
    <property type="match status" value="1"/>
</dbReference>
<keyword evidence="5 9" id="KW-0418">Kinase</keyword>
<evidence type="ECO:0000256" key="6">
    <source>
        <dbReference type="ARBA" id="ARBA00023012"/>
    </source>
</evidence>
<dbReference type="Pfam" id="PF00512">
    <property type="entry name" value="HisKA"/>
    <property type="match status" value="1"/>
</dbReference>
<sequence>MPHRSTLQLLLIIALFLAILTVGLLCVSWPGLDHFSLTSQPALRWLVMLVLALFAQVLFGYAFWQLMTQKQQSTVKTESLNAIVHEFQTPITAIRMAIDILDSPIAQNQPERARKYFRIIREENERLQKQVEMILTLARADNNTLSLNQEPISLNDLLSSIAERHGDYLQLNLGSNNHHLMADRMHLTNILHNLLDNAIKYSADAPDVTIQTKSSVDGFVISVKDRGVGIAPTVIPHIFQPFYRVQDRNSPSVKGFGLGLSYVQRIVQAHNWDIWVKSEVGQGSEFTIQIPPDALVNPHLSNVSRQYAGLTN</sequence>
<dbReference type="SUPFAM" id="SSF47384">
    <property type="entry name" value="Homodimeric domain of signal transducing histidine kinase"/>
    <property type="match status" value="1"/>
</dbReference>
<dbReference type="SMART" id="SM00387">
    <property type="entry name" value="HATPase_c"/>
    <property type="match status" value="1"/>
</dbReference>
<feature type="transmembrane region" description="Helical" evidence="7">
    <location>
        <begin position="42"/>
        <end position="64"/>
    </location>
</feature>
<keyword evidence="7" id="KW-0812">Transmembrane</keyword>
<accession>A0A2T0T3A4</accession>
<name>A0A2T0T3A4_9BACT</name>
<dbReference type="InterPro" id="IPR003594">
    <property type="entry name" value="HATPase_dom"/>
</dbReference>
<organism evidence="9 10">
    <name type="scientific">Spirosoma oryzae</name>
    <dbReference type="NCBI Taxonomy" id="1469603"/>
    <lineage>
        <taxon>Bacteria</taxon>
        <taxon>Pseudomonadati</taxon>
        <taxon>Bacteroidota</taxon>
        <taxon>Cytophagia</taxon>
        <taxon>Cytophagales</taxon>
        <taxon>Cytophagaceae</taxon>
        <taxon>Spirosoma</taxon>
    </lineage>
</organism>
<evidence type="ECO:0000256" key="7">
    <source>
        <dbReference type="SAM" id="Phobius"/>
    </source>
</evidence>
<evidence type="ECO:0000313" key="10">
    <source>
        <dbReference type="Proteomes" id="UP000238375"/>
    </source>
</evidence>
<dbReference type="InterPro" id="IPR036097">
    <property type="entry name" value="HisK_dim/P_sf"/>
</dbReference>
<dbReference type="OrthoDB" id="1933776at2"/>
<dbReference type="GO" id="GO:0004721">
    <property type="term" value="F:phosphoprotein phosphatase activity"/>
    <property type="evidence" value="ECO:0007669"/>
    <property type="project" value="TreeGrafter"/>
</dbReference>
<keyword evidence="3" id="KW-0597">Phosphoprotein</keyword>
<evidence type="ECO:0000256" key="5">
    <source>
        <dbReference type="ARBA" id="ARBA00022777"/>
    </source>
</evidence>
<keyword evidence="6" id="KW-0902">Two-component regulatory system</keyword>
<protein>
    <recommendedName>
        <fullName evidence="2">histidine kinase</fullName>
        <ecNumber evidence="2">2.7.13.3</ecNumber>
    </recommendedName>
</protein>
<comment type="catalytic activity">
    <reaction evidence="1">
        <text>ATP + protein L-histidine = ADP + protein N-phospho-L-histidine.</text>
        <dbReference type="EC" id="2.7.13.3"/>
    </reaction>
</comment>
<evidence type="ECO:0000256" key="1">
    <source>
        <dbReference type="ARBA" id="ARBA00000085"/>
    </source>
</evidence>
<dbReference type="Gene3D" id="1.10.287.130">
    <property type="match status" value="1"/>
</dbReference>
<dbReference type="GO" id="GO:0005886">
    <property type="term" value="C:plasma membrane"/>
    <property type="evidence" value="ECO:0007669"/>
    <property type="project" value="TreeGrafter"/>
</dbReference>
<reference evidence="9 10" key="1">
    <citation type="submission" date="2018-03" db="EMBL/GenBank/DDBJ databases">
        <title>Genomic Encyclopedia of Archaeal and Bacterial Type Strains, Phase II (KMG-II): from individual species to whole genera.</title>
        <authorList>
            <person name="Goeker M."/>
        </authorList>
    </citation>
    <scope>NUCLEOTIDE SEQUENCE [LARGE SCALE GENOMIC DNA]</scope>
    <source>
        <strain evidence="9 10">DSM 28354</strain>
    </source>
</reference>
<dbReference type="RefSeq" id="WP_106137737.1">
    <property type="nucleotide sequence ID" value="NZ_PVTE01000007.1"/>
</dbReference>
<dbReference type="FunFam" id="3.30.565.10:FF:000006">
    <property type="entry name" value="Sensor histidine kinase WalK"/>
    <property type="match status" value="1"/>
</dbReference>
<keyword evidence="4" id="KW-0808">Transferase</keyword>
<dbReference type="SMART" id="SM00388">
    <property type="entry name" value="HisKA"/>
    <property type="match status" value="1"/>
</dbReference>
<feature type="transmembrane region" description="Helical" evidence="7">
    <location>
        <begin position="7"/>
        <end position="30"/>
    </location>
</feature>
<dbReference type="InterPro" id="IPR050351">
    <property type="entry name" value="BphY/WalK/GraS-like"/>
</dbReference>
<keyword evidence="7" id="KW-1133">Transmembrane helix</keyword>
<dbReference type="EC" id="2.7.13.3" evidence="2"/>